<dbReference type="AlphaFoldDB" id="A0AA88KR82"/>
<accession>A0AA88KR82</accession>
<comment type="caution">
    <text evidence="2">The sequence shown here is derived from an EMBL/GenBank/DDBJ whole genome shotgun (WGS) entry which is preliminary data.</text>
</comment>
<dbReference type="InterPro" id="IPR041667">
    <property type="entry name" value="Cupin_8"/>
</dbReference>
<reference evidence="2 3" key="1">
    <citation type="journal article" date="2018" name="BMC Genomics">
        <title>The genome of Naegleria lovaniensis, the basis for a comparative approach to unravel pathogenicity factors of the human pathogenic amoeba N. fowleri.</title>
        <authorList>
            <person name="Liechti N."/>
            <person name="Schurch N."/>
            <person name="Bruggmann R."/>
            <person name="Wittwer M."/>
        </authorList>
    </citation>
    <scope>NUCLEOTIDE SEQUENCE [LARGE SCALE GENOMIC DNA]</scope>
    <source>
        <strain evidence="2 3">ATCC 30569</strain>
    </source>
</reference>
<dbReference type="EMBL" id="PYSW02000005">
    <property type="protein sequence ID" value="KAG2392454.1"/>
    <property type="molecule type" value="Genomic_DNA"/>
</dbReference>
<protein>
    <recommendedName>
        <fullName evidence="1">JmjC domain-containing protein</fullName>
    </recommendedName>
</protein>
<gene>
    <name evidence="2" type="ORF">C9374_012706</name>
</gene>
<organism evidence="2 3">
    <name type="scientific">Naegleria lovaniensis</name>
    <name type="common">Amoeba</name>
    <dbReference type="NCBI Taxonomy" id="51637"/>
    <lineage>
        <taxon>Eukaryota</taxon>
        <taxon>Discoba</taxon>
        <taxon>Heterolobosea</taxon>
        <taxon>Tetramitia</taxon>
        <taxon>Eutetramitia</taxon>
        <taxon>Vahlkampfiidae</taxon>
        <taxon>Naegleria</taxon>
    </lineage>
</organism>
<feature type="domain" description="JmjC" evidence="1">
    <location>
        <begin position="143"/>
        <end position="345"/>
    </location>
</feature>
<dbReference type="SUPFAM" id="SSF51197">
    <property type="entry name" value="Clavaminate synthase-like"/>
    <property type="match status" value="1"/>
</dbReference>
<dbReference type="Proteomes" id="UP000816034">
    <property type="component" value="Unassembled WGS sequence"/>
</dbReference>
<evidence type="ECO:0000313" key="2">
    <source>
        <dbReference type="EMBL" id="KAG2392454.1"/>
    </source>
</evidence>
<dbReference type="GeneID" id="68105160"/>
<name>A0AA88KR82_NAELO</name>
<keyword evidence="3" id="KW-1185">Reference proteome</keyword>
<sequence length="349" mass="40054">MQQVQRLTFSEIMVKSSDFQNSQSTILSDLLAKDTPIVIEGLGHSMKCMSWTVNELQQSYSHIPFQITKTTEQVHIPGAGTLKTMTIPQLLHKIEKLQRTNNHSTRYYLSGSNLISSKKSDEELNDDQEFLHSKTLPIIHNQPYEPLQGDLASDTAKSELEQLQNDCQDFTQFIMNELTHHEELSSLGIWLGHDQQKTWLHFDCAHNLMLQIRGKKTFLLASPSHYLDLYPYTFKTCKGQDMKGEIYRFSEVNAWKPQLDQYPRSGRVQFLEAPLERGDGLLLPMGWWHAVLSEGERASSCEDDASSCCCCCCCCCCCGFNIALNAFWDADESFWAKRNHLKSFRKTYK</sequence>
<dbReference type="Gene3D" id="2.60.120.650">
    <property type="entry name" value="Cupin"/>
    <property type="match status" value="1"/>
</dbReference>
<proteinExistence type="predicted"/>
<dbReference type="PANTHER" id="PTHR12461">
    <property type="entry name" value="HYPOXIA-INDUCIBLE FACTOR 1 ALPHA INHIBITOR-RELATED"/>
    <property type="match status" value="1"/>
</dbReference>
<dbReference type="PANTHER" id="PTHR12461:SF105">
    <property type="entry name" value="HYPOXIA-INDUCIBLE FACTOR 1-ALPHA INHIBITOR"/>
    <property type="match status" value="1"/>
</dbReference>
<evidence type="ECO:0000313" key="3">
    <source>
        <dbReference type="Proteomes" id="UP000816034"/>
    </source>
</evidence>
<dbReference type="PROSITE" id="PS51184">
    <property type="entry name" value="JMJC"/>
    <property type="match status" value="1"/>
</dbReference>
<evidence type="ECO:0000259" key="1">
    <source>
        <dbReference type="PROSITE" id="PS51184"/>
    </source>
</evidence>
<dbReference type="Pfam" id="PF13621">
    <property type="entry name" value="Cupin_8"/>
    <property type="match status" value="1"/>
</dbReference>
<dbReference type="InterPro" id="IPR003347">
    <property type="entry name" value="JmjC_dom"/>
</dbReference>
<dbReference type="RefSeq" id="XP_044554348.1">
    <property type="nucleotide sequence ID" value="XM_044688502.1"/>
</dbReference>